<dbReference type="AlphaFoldDB" id="A0A1B7K305"/>
<name>A0A1B7K305_9ENTR</name>
<comment type="caution">
    <text evidence="2">The sequence shown here is derived from an EMBL/GenBank/DDBJ whole genome shotgun (WGS) entry which is preliminary data.</text>
</comment>
<keyword evidence="1" id="KW-0812">Transmembrane</keyword>
<gene>
    <name evidence="2" type="ORF">M989_01524</name>
</gene>
<accession>A0A1B7K305</accession>
<dbReference type="Pfam" id="PF06961">
    <property type="entry name" value="DUF1294"/>
    <property type="match status" value="1"/>
</dbReference>
<dbReference type="EMBL" id="LXEU01000037">
    <property type="protein sequence ID" value="OAT54527.1"/>
    <property type="molecule type" value="Genomic_DNA"/>
</dbReference>
<dbReference type="Proteomes" id="UP000078386">
    <property type="component" value="Unassembled WGS sequence"/>
</dbReference>
<evidence type="ECO:0000313" key="2">
    <source>
        <dbReference type="EMBL" id="OAT54527.1"/>
    </source>
</evidence>
<dbReference type="PATRIC" id="fig|1354264.4.peg.1585"/>
<keyword evidence="1" id="KW-1133">Transmembrane helix</keyword>
<organism evidence="2 3">
    <name type="scientific">Kluyvera georgiana ATCC 51603</name>
    <dbReference type="NCBI Taxonomy" id="1354264"/>
    <lineage>
        <taxon>Bacteria</taxon>
        <taxon>Pseudomonadati</taxon>
        <taxon>Pseudomonadota</taxon>
        <taxon>Gammaproteobacteria</taxon>
        <taxon>Enterobacterales</taxon>
        <taxon>Enterobacteriaceae</taxon>
        <taxon>Kluyvera</taxon>
    </lineage>
</organism>
<dbReference type="InterPro" id="IPR010718">
    <property type="entry name" value="DUF1294"/>
</dbReference>
<evidence type="ECO:0000313" key="3">
    <source>
        <dbReference type="Proteomes" id="UP000078386"/>
    </source>
</evidence>
<feature type="transmembrane region" description="Helical" evidence="1">
    <location>
        <begin position="90"/>
        <end position="108"/>
    </location>
</feature>
<proteinExistence type="predicted"/>
<sequence length="114" mass="13022">MNLNRWCYLLLALAAIASLFTAHPVMMWLLLANMLTLVIYGVDKMAARKDWRRVPEATLLFFGVVGGWIGAMVGQQVFRHKTQKQPFKTYFMISVIVSISATIAIYYFSPLRAF</sequence>
<keyword evidence="3" id="KW-1185">Reference proteome</keyword>
<keyword evidence="1" id="KW-0472">Membrane</keyword>
<evidence type="ECO:0000256" key="1">
    <source>
        <dbReference type="SAM" id="Phobius"/>
    </source>
</evidence>
<protein>
    <submittedName>
        <fullName evidence="2">Integral membrane protein</fullName>
    </submittedName>
</protein>
<reference evidence="2 3" key="1">
    <citation type="submission" date="2016-04" db="EMBL/GenBank/DDBJ databases">
        <title>ATOL: Assembling a taxonomically balanced genome-scale reconstruction of the evolutionary history of the Enterobacteriaceae.</title>
        <authorList>
            <person name="Plunkett G.III."/>
            <person name="Neeno-Eckwall E.C."/>
            <person name="Glasner J.D."/>
            <person name="Perna N.T."/>
        </authorList>
    </citation>
    <scope>NUCLEOTIDE SEQUENCE [LARGE SCALE GENOMIC DNA]</scope>
    <source>
        <strain evidence="2 3">ATCC 51603</strain>
    </source>
</reference>
<feature type="transmembrane region" description="Helical" evidence="1">
    <location>
        <begin position="59"/>
        <end position="78"/>
    </location>
</feature>
<feature type="transmembrane region" description="Helical" evidence="1">
    <location>
        <begin position="27"/>
        <end position="47"/>
    </location>
</feature>
<dbReference type="RefSeq" id="WP_064543933.1">
    <property type="nucleotide sequence ID" value="NZ_LXEU01000037.1"/>
</dbReference>